<keyword evidence="1" id="KW-1133">Transmembrane helix</keyword>
<name>A0A1J1I2M9_9DIPT</name>
<gene>
    <name evidence="2" type="ORF">CLUMA_CG008107</name>
</gene>
<dbReference type="Proteomes" id="UP000183832">
    <property type="component" value="Unassembled WGS sequence"/>
</dbReference>
<organism evidence="2 3">
    <name type="scientific">Clunio marinus</name>
    <dbReference type="NCBI Taxonomy" id="568069"/>
    <lineage>
        <taxon>Eukaryota</taxon>
        <taxon>Metazoa</taxon>
        <taxon>Ecdysozoa</taxon>
        <taxon>Arthropoda</taxon>
        <taxon>Hexapoda</taxon>
        <taxon>Insecta</taxon>
        <taxon>Pterygota</taxon>
        <taxon>Neoptera</taxon>
        <taxon>Endopterygota</taxon>
        <taxon>Diptera</taxon>
        <taxon>Nematocera</taxon>
        <taxon>Chironomoidea</taxon>
        <taxon>Chironomidae</taxon>
        <taxon>Clunio</taxon>
    </lineage>
</organism>
<reference evidence="2 3" key="1">
    <citation type="submission" date="2015-04" db="EMBL/GenBank/DDBJ databases">
        <authorList>
            <person name="Syromyatnikov M.Y."/>
            <person name="Popov V.N."/>
        </authorList>
    </citation>
    <scope>NUCLEOTIDE SEQUENCE [LARGE SCALE GENOMIC DNA]</scope>
</reference>
<dbReference type="AlphaFoldDB" id="A0A1J1I2M9"/>
<sequence>MLELLTTNLDNPEKISAARVQVQQLSIILCSRRFQGHQESMKSLKCYVIVFGVAITVCYCYVHHIV</sequence>
<feature type="transmembrane region" description="Helical" evidence="1">
    <location>
        <begin position="46"/>
        <end position="65"/>
    </location>
</feature>
<accession>A0A1J1I2M9</accession>
<keyword evidence="1" id="KW-0812">Transmembrane</keyword>
<proteinExistence type="predicted"/>
<evidence type="ECO:0000313" key="2">
    <source>
        <dbReference type="EMBL" id="CRK94607.1"/>
    </source>
</evidence>
<dbReference type="EMBL" id="CVRI01000039">
    <property type="protein sequence ID" value="CRK94607.1"/>
    <property type="molecule type" value="Genomic_DNA"/>
</dbReference>
<protein>
    <submittedName>
        <fullName evidence="2">CLUMA_CG008107, isoform A</fullName>
    </submittedName>
</protein>
<keyword evidence="1" id="KW-0472">Membrane</keyword>
<keyword evidence="3" id="KW-1185">Reference proteome</keyword>
<evidence type="ECO:0000313" key="3">
    <source>
        <dbReference type="Proteomes" id="UP000183832"/>
    </source>
</evidence>
<evidence type="ECO:0000256" key="1">
    <source>
        <dbReference type="SAM" id="Phobius"/>
    </source>
</evidence>